<dbReference type="GO" id="GO:0006396">
    <property type="term" value="P:RNA processing"/>
    <property type="evidence" value="ECO:0007669"/>
    <property type="project" value="InterPro"/>
</dbReference>
<feature type="binding site" evidence="9">
    <location>
        <begin position="306"/>
        <end position="307"/>
    </location>
    <ligand>
        <name>GMP</name>
        <dbReference type="ChEBI" id="CHEBI:58115"/>
    </ligand>
</feature>
<feature type="binding site" evidence="10">
    <location>
        <position position="220"/>
    </location>
    <ligand>
        <name>Mn(2+)</name>
        <dbReference type="ChEBI" id="CHEBI:29035"/>
        <label>2</label>
    </ligand>
</feature>
<feature type="binding site" evidence="10">
    <location>
        <position position="203"/>
    </location>
    <ligand>
        <name>Mn(2+)</name>
        <dbReference type="ChEBI" id="CHEBI:29035"/>
        <label>1</label>
    </ligand>
</feature>
<feature type="binding site" evidence="9">
    <location>
        <position position="447"/>
    </location>
    <ligand>
        <name>GMP</name>
        <dbReference type="ChEBI" id="CHEBI:58115"/>
    </ligand>
</feature>
<dbReference type="InterPro" id="IPR001233">
    <property type="entry name" value="RtcB"/>
</dbReference>
<protein>
    <recommendedName>
        <fullName evidence="11">tRNA-splicing ligase RtcB</fullName>
        <ecNumber evidence="11">6.5.1.-</ecNumber>
    </recommendedName>
</protein>
<evidence type="ECO:0000256" key="5">
    <source>
        <dbReference type="ARBA" id="ARBA00023134"/>
    </source>
</evidence>
<sequence>MSWTQRLEKVAEGHFVLPRTKTMRVDAHLFLSDKLLWGEGPELPGLEEGVFDQVVNAASFPGVTRVAVTPDCHLGYGVPIGTVVETDGILLPTAAGYDIGCGMVQLKTTLTAEDVADKAKRRQWIDEVTKRIAVGVGASRVQKQRSVSARTFAEVVRHGAKALGRTASTTERDFIPVEDDRVDIPERAYDKRDQLGSLGGGNHFTEMQVDEDGRVWVMLHTGSRGFGWNIAKHYFVEGAAALGLSKRSEDFIWLDAESRLGREYWNLHNMAANFAVANRLIIGEAVCAALEEVFGGTADIYYEISHNLIQKEAGKFVARKGATRAFPGGHPALRKTQWEKTGHPILIPGSMETGSAILFAEEGAERSIYSVNHGSGRRMSRGEARRVLNQSETDRRMAEAGILLNTRTTPLDESGPCYKNLDDVLDTVEMAGLAKVDKRLKPIACIKGAD</sequence>
<gene>
    <name evidence="11" type="primary">rtcB</name>
    <name evidence="12" type="ORF">Q664_19415</name>
</gene>
<comment type="cofactor">
    <cofactor evidence="10 11">
        <name>Mn(2+)</name>
        <dbReference type="ChEBI" id="CHEBI:29035"/>
    </cofactor>
    <text evidence="10 11">Binds 2 manganese ions per subunit.</text>
</comment>
<evidence type="ECO:0000256" key="2">
    <source>
        <dbReference type="ARBA" id="ARBA00022723"/>
    </source>
</evidence>
<comment type="similarity">
    <text evidence="11">Belongs to the RtcB family.</text>
</comment>
<keyword evidence="3 9" id="KW-0547">Nucleotide-binding</keyword>
<dbReference type="Gene3D" id="3.90.1860.10">
    <property type="entry name" value="tRNA-splicing ligase RtcB"/>
    <property type="match status" value="1"/>
</dbReference>
<dbReference type="PANTHER" id="PTHR11118">
    <property type="entry name" value="RNA-SPLICING LIGASE RTCB HOMOLOG"/>
    <property type="match status" value="1"/>
</dbReference>
<evidence type="ECO:0000313" key="12">
    <source>
        <dbReference type="EMBL" id="KFA91772.1"/>
    </source>
</evidence>
<evidence type="ECO:0000256" key="4">
    <source>
        <dbReference type="ARBA" id="ARBA00022800"/>
    </source>
</evidence>
<dbReference type="GO" id="GO:0005525">
    <property type="term" value="F:GTP binding"/>
    <property type="evidence" value="ECO:0007669"/>
    <property type="project" value="UniProtKB-KW"/>
</dbReference>
<evidence type="ECO:0000256" key="1">
    <source>
        <dbReference type="ARBA" id="ARBA00022598"/>
    </source>
</evidence>
<dbReference type="EMBL" id="JPMI01000129">
    <property type="protein sequence ID" value="KFA91772.1"/>
    <property type="molecule type" value="Genomic_DNA"/>
</dbReference>
<comment type="caution">
    <text evidence="12">The sequence shown here is derived from an EMBL/GenBank/DDBJ whole genome shotgun (WGS) entry which is preliminary data.</text>
</comment>
<comment type="subunit">
    <text evidence="11">Monomer.</text>
</comment>
<dbReference type="InterPro" id="IPR036025">
    <property type="entry name" value="RtcB-like_sf"/>
</dbReference>
<keyword evidence="4" id="KW-0692">RNA repair</keyword>
<feature type="binding site" evidence="9">
    <location>
        <begin position="348"/>
        <end position="351"/>
    </location>
    <ligand>
        <name>GMP</name>
        <dbReference type="ChEBI" id="CHEBI:58115"/>
    </ligand>
</feature>
<dbReference type="SUPFAM" id="SSF103365">
    <property type="entry name" value="Hypothetical protein PH1602"/>
    <property type="match status" value="1"/>
</dbReference>
<dbReference type="PANTHER" id="PTHR11118:SF1">
    <property type="entry name" value="RNA-SPLICING LIGASE RTCB HOMOLOG"/>
    <property type="match status" value="1"/>
</dbReference>
<dbReference type="AlphaFoldDB" id="A0A084STI7"/>
<dbReference type="Pfam" id="PF01139">
    <property type="entry name" value="RtcB"/>
    <property type="match status" value="1"/>
</dbReference>
<proteinExistence type="inferred from homology"/>
<keyword evidence="1 11" id="KW-0436">Ligase</keyword>
<evidence type="ECO:0000256" key="8">
    <source>
        <dbReference type="PIRSR" id="PIRSR601233-1"/>
    </source>
</evidence>
<feature type="binding site" evidence="9">
    <location>
        <begin position="202"/>
        <end position="206"/>
    </location>
    <ligand>
        <name>GMP</name>
        <dbReference type="ChEBI" id="CHEBI:58115"/>
    </ligand>
</feature>
<feature type="binding site" evidence="9">
    <location>
        <position position="355"/>
    </location>
    <ligand>
        <name>GMP</name>
        <dbReference type="ChEBI" id="CHEBI:58115"/>
    </ligand>
</feature>
<name>A0A084STI7_9BACT</name>
<dbReference type="GO" id="GO:0042245">
    <property type="term" value="P:RNA repair"/>
    <property type="evidence" value="ECO:0007669"/>
    <property type="project" value="UniProtKB-KW"/>
</dbReference>
<evidence type="ECO:0000256" key="3">
    <source>
        <dbReference type="ARBA" id="ARBA00022741"/>
    </source>
</evidence>
<evidence type="ECO:0000256" key="9">
    <source>
        <dbReference type="PIRSR" id="PIRSR601233-2"/>
    </source>
</evidence>
<keyword evidence="2 10" id="KW-0479">Metal-binding</keyword>
<feature type="binding site" evidence="10">
    <location>
        <position position="306"/>
    </location>
    <ligand>
        <name>Mn(2+)</name>
        <dbReference type="ChEBI" id="CHEBI:29035"/>
        <label>2</label>
    </ligand>
</feature>
<organism evidence="12 13">
    <name type="scientific">Archangium violaceum Cb vi76</name>
    <dbReference type="NCBI Taxonomy" id="1406225"/>
    <lineage>
        <taxon>Bacteria</taxon>
        <taxon>Pseudomonadati</taxon>
        <taxon>Myxococcota</taxon>
        <taxon>Myxococcia</taxon>
        <taxon>Myxococcales</taxon>
        <taxon>Cystobacterineae</taxon>
        <taxon>Archangiaceae</taxon>
        <taxon>Archangium</taxon>
    </lineage>
</organism>
<evidence type="ECO:0000256" key="10">
    <source>
        <dbReference type="PIRSR" id="PIRSR601233-3"/>
    </source>
</evidence>
<dbReference type="GO" id="GO:0003972">
    <property type="term" value="F:RNA ligase (ATP) activity"/>
    <property type="evidence" value="ECO:0007669"/>
    <property type="project" value="TreeGrafter"/>
</dbReference>
<keyword evidence="5 9" id="KW-0342">GTP-binding</keyword>
<evidence type="ECO:0000256" key="11">
    <source>
        <dbReference type="RuleBase" id="RU371113"/>
    </source>
</evidence>
<feature type="active site" description="GMP-histidine intermediate" evidence="8">
    <location>
        <position position="373"/>
    </location>
</feature>
<comment type="catalytic activity">
    <reaction evidence="7">
        <text>a 3'-end 3'-phospho-ribonucleotide-RNA + a 5'-end dephospho-ribonucleoside-RNA + GTP = a ribonucleotidyl-ribonucleotide-RNA + GMP + diphosphate</text>
        <dbReference type="Rhea" id="RHEA:68076"/>
        <dbReference type="Rhea" id="RHEA-COMP:10463"/>
        <dbReference type="Rhea" id="RHEA-COMP:13936"/>
        <dbReference type="Rhea" id="RHEA-COMP:17355"/>
        <dbReference type="ChEBI" id="CHEBI:33019"/>
        <dbReference type="ChEBI" id="CHEBI:37565"/>
        <dbReference type="ChEBI" id="CHEBI:58115"/>
        <dbReference type="ChEBI" id="CHEBI:83062"/>
        <dbReference type="ChEBI" id="CHEBI:138284"/>
        <dbReference type="ChEBI" id="CHEBI:173118"/>
        <dbReference type="EC" id="6.5.1.8"/>
    </reaction>
</comment>
<keyword evidence="6 10" id="KW-0464">Manganese</keyword>
<evidence type="ECO:0000256" key="6">
    <source>
        <dbReference type="ARBA" id="ARBA00023211"/>
    </source>
</evidence>
<dbReference type="RefSeq" id="WP_043397249.1">
    <property type="nucleotide sequence ID" value="NZ_JPMI01000129.1"/>
</dbReference>
<feature type="binding site" evidence="9">
    <location>
        <begin position="373"/>
        <end position="376"/>
    </location>
    <ligand>
        <name>GMP</name>
        <dbReference type="ChEBI" id="CHEBI:58115"/>
    </ligand>
</feature>
<feature type="binding site" evidence="10">
    <location>
        <position position="98"/>
    </location>
    <ligand>
        <name>Mn(2+)</name>
        <dbReference type="ChEBI" id="CHEBI:29035"/>
        <label>1</label>
    </ligand>
</feature>
<dbReference type="EC" id="6.5.1.-" evidence="11"/>
<evidence type="ECO:0000256" key="7">
    <source>
        <dbReference type="ARBA" id="ARBA00047746"/>
    </source>
</evidence>
<accession>A0A084STI7</accession>
<dbReference type="GO" id="GO:0170057">
    <property type="term" value="F:RNA ligase (GTP) activity"/>
    <property type="evidence" value="ECO:0007669"/>
    <property type="project" value="UniProtKB-EC"/>
</dbReference>
<dbReference type="Proteomes" id="UP000028547">
    <property type="component" value="Unassembled WGS sequence"/>
</dbReference>
<reference evidence="12 13" key="1">
    <citation type="submission" date="2014-07" db="EMBL/GenBank/DDBJ databases">
        <title>Draft Genome Sequence of Gephyronic Acid Producer, Cystobacter violaceus Strain Cb vi76.</title>
        <authorList>
            <person name="Stevens D.C."/>
            <person name="Young J."/>
            <person name="Carmichael R."/>
            <person name="Tan J."/>
            <person name="Taylor R.E."/>
        </authorList>
    </citation>
    <scope>NUCLEOTIDE SEQUENCE [LARGE SCALE GENOMIC DNA]</scope>
    <source>
        <strain evidence="12 13">Cb vi76</strain>
    </source>
</reference>
<dbReference type="GO" id="GO:0046872">
    <property type="term" value="F:metal ion binding"/>
    <property type="evidence" value="ECO:0007669"/>
    <property type="project" value="UniProtKB-UniRule"/>
</dbReference>
<evidence type="ECO:0000313" key="13">
    <source>
        <dbReference type="Proteomes" id="UP000028547"/>
    </source>
</evidence>